<organism evidence="1 2">
    <name type="scientific">Flavisolibacter tropicus</name>
    <dbReference type="NCBI Taxonomy" id="1492898"/>
    <lineage>
        <taxon>Bacteria</taxon>
        <taxon>Pseudomonadati</taxon>
        <taxon>Bacteroidota</taxon>
        <taxon>Chitinophagia</taxon>
        <taxon>Chitinophagales</taxon>
        <taxon>Chitinophagaceae</taxon>
        <taxon>Flavisolibacter</taxon>
    </lineage>
</organism>
<evidence type="ECO:0000313" key="1">
    <source>
        <dbReference type="EMBL" id="ANE50007.1"/>
    </source>
</evidence>
<dbReference type="RefSeq" id="WP_066402196.1">
    <property type="nucleotide sequence ID" value="NZ_CP011390.1"/>
</dbReference>
<dbReference type="AlphaFoldDB" id="A0A172TTC2"/>
<dbReference type="KEGG" id="fla:SY85_05350"/>
<dbReference type="SUPFAM" id="SSF48317">
    <property type="entry name" value="Acid phosphatase/Vanadium-dependent haloperoxidase"/>
    <property type="match status" value="1"/>
</dbReference>
<dbReference type="STRING" id="1492898.SY85_05350"/>
<name>A0A172TTC2_9BACT</name>
<dbReference type="Gene3D" id="1.10.606.20">
    <property type="match status" value="1"/>
</dbReference>
<evidence type="ECO:0000313" key="2">
    <source>
        <dbReference type="Proteomes" id="UP000077177"/>
    </source>
</evidence>
<dbReference type="Proteomes" id="UP000077177">
    <property type="component" value="Chromosome"/>
</dbReference>
<reference evidence="1 2" key="2">
    <citation type="journal article" date="2016" name="Int. J. Syst. Evol. Microbiol.">
        <title>Flavisolibacter tropicus sp. nov., isolated from tropical soil.</title>
        <authorList>
            <person name="Lee J.J."/>
            <person name="Kang M.S."/>
            <person name="Kim G.S."/>
            <person name="Lee C.S."/>
            <person name="Lim S."/>
            <person name="Lee J."/>
            <person name="Roh S.H."/>
            <person name="Kang H."/>
            <person name="Ha J.M."/>
            <person name="Bae S."/>
            <person name="Jung H.Y."/>
            <person name="Kim M.K."/>
        </authorList>
    </citation>
    <scope>NUCLEOTIDE SEQUENCE [LARGE SCALE GENOMIC DNA]</scope>
    <source>
        <strain evidence="1 2">LCS9</strain>
    </source>
</reference>
<accession>A0A172TTC2</accession>
<dbReference type="EMBL" id="CP011390">
    <property type="protein sequence ID" value="ANE50007.1"/>
    <property type="molecule type" value="Genomic_DNA"/>
</dbReference>
<evidence type="ECO:0008006" key="3">
    <source>
        <dbReference type="Google" id="ProtNLM"/>
    </source>
</evidence>
<proteinExistence type="predicted"/>
<gene>
    <name evidence="1" type="ORF">SY85_05350</name>
</gene>
<reference evidence="2" key="1">
    <citation type="submission" date="2015-01" db="EMBL/GenBank/DDBJ databases">
        <title>Flavisolibacter sp./LCS9/ whole genome sequencing.</title>
        <authorList>
            <person name="Kim M.K."/>
            <person name="Srinivasan S."/>
            <person name="Lee J.-J."/>
        </authorList>
    </citation>
    <scope>NUCLEOTIDE SEQUENCE [LARGE SCALE GENOMIC DNA]</scope>
    <source>
        <strain evidence="2">LCS9</strain>
    </source>
</reference>
<protein>
    <recommendedName>
        <fullName evidence="3">Phosphatidic acid phosphatase type 2/haloperoxidase domain-containing protein</fullName>
    </recommendedName>
</protein>
<dbReference type="InterPro" id="IPR036938">
    <property type="entry name" value="PAP2/HPO_sf"/>
</dbReference>
<sequence>MTKLFGESFSFNDNSEKEFGLGARRFKSFKQVADEAAISRFYGGIHYRDAIENGQEQGKQIGGFIIQKLKL</sequence>
<keyword evidence="2" id="KW-1185">Reference proteome</keyword>
<dbReference type="PATRIC" id="fig|1492898.3.peg.1164"/>